<evidence type="ECO:0000256" key="6">
    <source>
        <dbReference type="ARBA" id="ARBA00023132"/>
    </source>
</evidence>
<keyword evidence="2 8" id="KW-0813">Transport</keyword>
<evidence type="ECO:0000256" key="3">
    <source>
        <dbReference type="ARBA" id="ARBA00022816"/>
    </source>
</evidence>
<dbReference type="Proteomes" id="UP000007875">
    <property type="component" value="Unassembled WGS sequence"/>
</dbReference>
<evidence type="ECO:0000256" key="2">
    <source>
        <dbReference type="ARBA" id="ARBA00022448"/>
    </source>
</evidence>
<comment type="subunit">
    <text evidence="8">Part of the nuclear pore complex (NPC).</text>
</comment>
<evidence type="ECO:0000256" key="5">
    <source>
        <dbReference type="ARBA" id="ARBA00023010"/>
    </source>
</evidence>
<dbReference type="Ensembl" id="ENSCSAVT00000009608.1">
    <property type="protein sequence ID" value="ENSCSAVP00000009491.1"/>
    <property type="gene ID" value="ENSCSAVG00000005581.1"/>
</dbReference>
<keyword evidence="6 8" id="KW-0906">Nuclear pore complex</keyword>
<reference evidence="9" key="2">
    <citation type="submission" date="2025-08" db="UniProtKB">
        <authorList>
            <consortium name="Ensembl"/>
        </authorList>
    </citation>
    <scope>IDENTIFICATION</scope>
</reference>
<evidence type="ECO:0000313" key="9">
    <source>
        <dbReference type="Ensembl" id="ENSCSAVP00000009491.1"/>
    </source>
</evidence>
<keyword evidence="3" id="KW-0509">mRNA transport</keyword>
<protein>
    <recommendedName>
        <fullName evidence="8">Nuclear pore complex protein</fullName>
    </recommendedName>
</protein>
<evidence type="ECO:0000256" key="8">
    <source>
        <dbReference type="RuleBase" id="RU365072"/>
    </source>
</evidence>
<reference evidence="10" key="1">
    <citation type="submission" date="2003-08" db="EMBL/GenBank/DDBJ databases">
        <authorList>
            <person name="Birren B."/>
            <person name="Nusbaum C."/>
            <person name="Abebe A."/>
            <person name="Abouelleil A."/>
            <person name="Adekoya E."/>
            <person name="Ait-zahra M."/>
            <person name="Allen N."/>
            <person name="Allen T."/>
            <person name="An P."/>
            <person name="Anderson M."/>
            <person name="Anderson S."/>
            <person name="Arachchi H."/>
            <person name="Armbruster J."/>
            <person name="Bachantsang P."/>
            <person name="Baldwin J."/>
            <person name="Barry A."/>
            <person name="Bayul T."/>
            <person name="Blitshsteyn B."/>
            <person name="Bloom T."/>
            <person name="Blye J."/>
            <person name="Boguslavskiy L."/>
            <person name="Borowsky M."/>
            <person name="Boukhgalter B."/>
            <person name="Brunache A."/>
            <person name="Butler J."/>
            <person name="Calixte N."/>
            <person name="Calvo S."/>
            <person name="Camarata J."/>
            <person name="Campo K."/>
            <person name="Chang J."/>
            <person name="Cheshatsang Y."/>
            <person name="Citroen M."/>
            <person name="Collymore A."/>
            <person name="Considine T."/>
            <person name="Cook A."/>
            <person name="Cooke P."/>
            <person name="Corum B."/>
            <person name="Cuomo C."/>
            <person name="David R."/>
            <person name="Dawoe T."/>
            <person name="Degray S."/>
            <person name="Dodge S."/>
            <person name="Dooley K."/>
            <person name="Dorje P."/>
            <person name="Dorjee K."/>
            <person name="Dorris L."/>
            <person name="Duffey N."/>
            <person name="Dupes A."/>
            <person name="Elkins T."/>
            <person name="Engels R."/>
            <person name="Erickson J."/>
            <person name="Farina A."/>
            <person name="Faro S."/>
            <person name="Ferreira P."/>
            <person name="Fischer H."/>
            <person name="Fitzgerald M."/>
            <person name="Foley K."/>
            <person name="Gage D."/>
            <person name="Galagan J."/>
            <person name="Gearin G."/>
            <person name="Gnerre S."/>
            <person name="Gnirke A."/>
            <person name="Goyette A."/>
            <person name="Graham J."/>
            <person name="Grandbois E."/>
            <person name="Gyaltsen K."/>
            <person name="Hafez N."/>
            <person name="Hagopian D."/>
            <person name="Hagos B."/>
            <person name="Hall J."/>
            <person name="Hatcher B."/>
            <person name="Heller A."/>
            <person name="Higgins H."/>
            <person name="Honan T."/>
            <person name="Horn A."/>
            <person name="Houde N."/>
            <person name="Hughes L."/>
            <person name="Hulme W."/>
            <person name="Husby E."/>
            <person name="Iliev I."/>
            <person name="Jaffe D."/>
            <person name="Jones C."/>
            <person name="Kamal M."/>
            <person name="Kamat A."/>
            <person name="Kamvysselis M."/>
            <person name="Karlsson E."/>
            <person name="Kells C."/>
            <person name="Kieu A."/>
            <person name="Kisner P."/>
            <person name="Kodira C."/>
            <person name="Kulbokas E."/>
            <person name="Labutti K."/>
            <person name="Lama D."/>
            <person name="Landers T."/>
            <person name="Leger J."/>
            <person name="Levine S."/>
            <person name="Lewis D."/>
            <person name="Lewis T."/>
            <person name="Lindblad-toh K."/>
            <person name="Liu X."/>
            <person name="Lokyitsang T."/>
            <person name="Lokyitsang Y."/>
            <person name="Lucien O."/>
            <person name="Lui A."/>
            <person name="Ma L.J."/>
            <person name="Mabbitt R."/>
            <person name="Macdonald J."/>
            <person name="Maclean C."/>
            <person name="Major J."/>
            <person name="Manning J."/>
            <person name="Marabella R."/>
            <person name="Maru K."/>
            <person name="Matthews C."/>
            <person name="Mauceli E."/>
            <person name="Mccarthy M."/>
            <person name="Mcdonough S."/>
            <person name="Mcghee T."/>
            <person name="Meldrim J."/>
            <person name="Meneus L."/>
            <person name="Mesirov J."/>
            <person name="Mihalev A."/>
            <person name="Mihova T."/>
            <person name="Mikkelsen T."/>
            <person name="Mlenga V."/>
            <person name="Moru K."/>
            <person name="Mozes J."/>
            <person name="Mulrain L."/>
            <person name="Munson G."/>
            <person name="Naylor J."/>
            <person name="Newes C."/>
            <person name="Nguyen C."/>
            <person name="Nguyen N."/>
            <person name="Nguyen T."/>
            <person name="Nicol R."/>
            <person name="Nielsen C."/>
            <person name="Nizzari M."/>
            <person name="Norbu C."/>
            <person name="Norbu N."/>
            <person name="O'donnell P."/>
            <person name="Okoawo O."/>
            <person name="O'leary S."/>
            <person name="Omotosho B."/>
            <person name="O'neill K."/>
            <person name="Osman S."/>
            <person name="Parker S."/>
            <person name="Perrin D."/>
            <person name="Phunkhang P."/>
            <person name="Piqani B."/>
            <person name="Purcell S."/>
            <person name="Rachupka T."/>
            <person name="Ramasamy U."/>
            <person name="Rameau R."/>
            <person name="Ray V."/>
            <person name="Raymond C."/>
            <person name="Retta R."/>
            <person name="Richardson S."/>
            <person name="Rise C."/>
            <person name="Rodriguez J."/>
            <person name="Rogers J."/>
            <person name="Rogov P."/>
            <person name="Rutman M."/>
            <person name="Schupbach R."/>
            <person name="Seaman C."/>
            <person name="Settipalli S."/>
            <person name="Sharpe T."/>
            <person name="Sheridan J."/>
            <person name="Sherpa N."/>
            <person name="Shi J."/>
            <person name="Smirnov S."/>
            <person name="Smith C."/>
            <person name="Sougnez C."/>
            <person name="Spencer B."/>
            <person name="Stalker J."/>
            <person name="Stange-thomann N."/>
            <person name="Stavropoulos S."/>
            <person name="Stetson K."/>
            <person name="Stone C."/>
            <person name="Stone S."/>
            <person name="Stubbs M."/>
            <person name="Talamas J."/>
            <person name="Tchuinga P."/>
            <person name="Tenzing P."/>
            <person name="Tesfaye S."/>
            <person name="Theodore J."/>
            <person name="Thoulutsang Y."/>
            <person name="Topham K."/>
            <person name="Towey S."/>
            <person name="Tsamla T."/>
            <person name="Tsomo N."/>
            <person name="Vallee D."/>
            <person name="Vassiliev H."/>
            <person name="Venkataraman V."/>
            <person name="Vinson J."/>
            <person name="Vo A."/>
            <person name="Wade C."/>
            <person name="Wang S."/>
            <person name="Wangchuk T."/>
            <person name="Wangdi T."/>
            <person name="Whittaker C."/>
            <person name="Wilkinson J."/>
            <person name="Wu Y."/>
            <person name="Wyman D."/>
            <person name="Yadav S."/>
            <person name="Yang S."/>
            <person name="Yang X."/>
            <person name="Yeager S."/>
            <person name="Yee E."/>
            <person name="Young G."/>
            <person name="Zainoun J."/>
            <person name="Zembeck L."/>
            <person name="Zimmer A."/>
            <person name="Zody M."/>
            <person name="Lander E."/>
        </authorList>
    </citation>
    <scope>NUCLEOTIDE SEQUENCE [LARGE SCALE GENOMIC DNA]</scope>
</reference>
<dbReference type="GO" id="GO:0031965">
    <property type="term" value="C:nuclear membrane"/>
    <property type="evidence" value="ECO:0007669"/>
    <property type="project" value="UniProtKB-SubCell"/>
</dbReference>
<keyword evidence="10" id="KW-1185">Reference proteome</keyword>
<dbReference type="GO" id="GO:0031080">
    <property type="term" value="C:nuclear pore outer ring"/>
    <property type="evidence" value="ECO:0007669"/>
    <property type="project" value="TreeGrafter"/>
</dbReference>
<evidence type="ECO:0000256" key="7">
    <source>
        <dbReference type="ARBA" id="ARBA00023242"/>
    </source>
</evidence>
<comment type="similarity">
    <text evidence="1 8">Belongs to the nucleoporin Nup84/Nup107 family.</text>
</comment>
<reference evidence="9" key="3">
    <citation type="submission" date="2025-09" db="UniProtKB">
        <authorList>
            <consortium name="Ensembl"/>
        </authorList>
    </citation>
    <scope>IDENTIFICATION</scope>
</reference>
<dbReference type="Gene3D" id="1.10.3450.20">
    <property type="match status" value="1"/>
</dbReference>
<evidence type="ECO:0000313" key="10">
    <source>
        <dbReference type="Proteomes" id="UP000007875"/>
    </source>
</evidence>
<dbReference type="HOGENOM" id="CLU_779749_0_0_1"/>
<dbReference type="Pfam" id="PF04121">
    <property type="entry name" value="Nup84_Nup100"/>
    <property type="match status" value="1"/>
</dbReference>
<dbReference type="eggNOG" id="KOG1964">
    <property type="taxonomic scope" value="Eukaryota"/>
</dbReference>
<keyword evidence="4" id="KW-0653">Protein transport</keyword>
<keyword evidence="7 8" id="KW-0539">Nucleus</keyword>
<name>H2YVY0_CIOSA</name>
<dbReference type="GO" id="GO:0006406">
    <property type="term" value="P:mRNA export from nucleus"/>
    <property type="evidence" value="ECO:0007669"/>
    <property type="project" value="TreeGrafter"/>
</dbReference>
<proteinExistence type="inferred from homology"/>
<dbReference type="STRING" id="51511.ENSCSAVP00000009491"/>
<keyword evidence="8" id="KW-0472">Membrane</keyword>
<dbReference type="AlphaFoldDB" id="H2YVY0"/>
<accession>H2YVY0</accession>
<dbReference type="PANTHER" id="PTHR13003:SF2">
    <property type="entry name" value="NUCLEAR PORE COMPLEX PROTEIN NUP107"/>
    <property type="match status" value="1"/>
</dbReference>
<dbReference type="GeneTree" id="ENSGT00390000012080"/>
<dbReference type="PANTHER" id="PTHR13003">
    <property type="entry name" value="NUP107-RELATED"/>
    <property type="match status" value="1"/>
</dbReference>
<organism evidence="9 10">
    <name type="scientific">Ciona savignyi</name>
    <name type="common">Pacific transparent sea squirt</name>
    <dbReference type="NCBI Taxonomy" id="51511"/>
    <lineage>
        <taxon>Eukaryota</taxon>
        <taxon>Metazoa</taxon>
        <taxon>Chordata</taxon>
        <taxon>Tunicata</taxon>
        <taxon>Ascidiacea</taxon>
        <taxon>Phlebobranchia</taxon>
        <taxon>Cionidae</taxon>
        <taxon>Ciona</taxon>
    </lineage>
</organism>
<evidence type="ECO:0000256" key="4">
    <source>
        <dbReference type="ARBA" id="ARBA00022927"/>
    </source>
</evidence>
<keyword evidence="5 8" id="KW-0811">Translocation</keyword>
<dbReference type="GO" id="GO:0017056">
    <property type="term" value="F:structural constituent of nuclear pore"/>
    <property type="evidence" value="ECO:0007669"/>
    <property type="project" value="UniProtKB-UniRule"/>
</dbReference>
<evidence type="ECO:0000256" key="1">
    <source>
        <dbReference type="ARBA" id="ARBA00009510"/>
    </source>
</evidence>
<sequence>MSGIVHSPATTRDGRARMRRAGDAMKLIDDALTGDSMISAIASTSRNFDLERTLPPTRTTRFNTTRSTRKVDDSLFAEPVDMTMMLNETGYLFEPTTPHRYKSRIDDPTSVESASMGLFSDFKNSLSRYGSTVDLFHLVDSYVEVCEDNEGLVRSLTTSMRKGPGYEMAEDMEKLLKHEKQTWRLINALYKDRQSSASNEELMNVDDMMKQISEKQAVEKYFEADCDVRHAQIVIDWLEQNAADEIEGVFEKLQSYSSNVSWENTLHRLKKNKDQGIEDRHLISEMDPDAPSRQKRAIDELDRQDENQLLKIVFSFIRSGKIEEAEDFCVTHGQPWRAATLEGWRLHNDPNMEETG</sequence>
<dbReference type="InParanoid" id="H2YVY0"/>
<dbReference type="InterPro" id="IPR007252">
    <property type="entry name" value="Nup84/Nup107"/>
</dbReference>
<dbReference type="GO" id="GO:0000973">
    <property type="term" value="P:post-transcriptional tethering of RNA polymerase II gene DNA at nuclear periphery"/>
    <property type="evidence" value="ECO:0007669"/>
    <property type="project" value="TreeGrafter"/>
</dbReference>
<comment type="function">
    <text evidence="8">Functions as a component of the nuclear pore complex (NPC).</text>
</comment>
<dbReference type="GO" id="GO:0006606">
    <property type="term" value="P:protein import into nucleus"/>
    <property type="evidence" value="ECO:0007669"/>
    <property type="project" value="TreeGrafter"/>
</dbReference>
<comment type="subcellular location">
    <subcellularLocation>
        <location evidence="8">Nucleus</location>
        <location evidence="8">Nuclear pore complex</location>
    </subcellularLocation>
    <subcellularLocation>
        <location evidence="8">Nucleus membrane</location>
    </subcellularLocation>
</comment>